<feature type="domain" description="Integrase catalytic" evidence="7">
    <location>
        <begin position="281"/>
        <end position="474"/>
    </location>
</feature>
<evidence type="ECO:0000256" key="4">
    <source>
        <dbReference type="ARBA" id="ARBA00022759"/>
    </source>
</evidence>
<sequence>MKQWLTAQELAAQALPHLPSTKRGINDLAIRECWNEHPTFVRRRSGRGGGMEYHFHILPTLAQIEYSRRHLKVGIPALPPVANDETAVVPANPIGAKAAKRRDARLAIVQRFNSFRKGLTLGHYGAHDQFVRKYNNRSLAIDEWVVDLVPKLSQRSLERWQAEAKNGGAKLAVDRAAARKGKGVLDTANGGAVRTTILALLADNQHFTAEHIRDVVASEYGNTLIVPGRDCEKAVPLPPIRTFQHFLKGLRSSHAVTLMRVQNPDRFRSTMAPRGLGTLSHVTEPNQLWQIDASPVDALCTDGRHAIYVCLDIATRRMVLFISKTPRASAVALLIRKAILAWGVADKIKTDNGSDFTAQDTKRLFAFLDIEIELSDAYTPTQKAHVERAIGDFQKDCATMLPGFVGHSVADRKAIEERRSFAARLGTSDEEVFGVALSGDALQAEVDRWASLREHEPHAGLKGETPFAVAARSTKPPRHVDERALDLLLMTVPQGGTRRVTSSGIRVDGNHYMTPSILPGTEVLVRMDSADLGVVYAFAPDGGDFLGAGICPQLSGIDPADAARALKAMQNEITQKGAAAIKAEIRRLKKGGAWHERILGVREARAPNVVAMPKRGETHVTPQIAAALEAMDAADDRRRPVPTDPRVAEEQRRLIAEMTAADERALWERGRESSRRREAEIEAERTAHLPVTVRALPESPRAKYVRMELLRRRIEAGEQVDVEDAILLGRYQETPEFKGQRDMHEVYGDEYLAL</sequence>
<keyword evidence="1" id="KW-0808">Transferase</keyword>
<name>A0A4Y8RE71_9HYPH</name>
<dbReference type="InterPro" id="IPR036388">
    <property type="entry name" value="WH-like_DNA-bd_sf"/>
</dbReference>
<keyword evidence="6" id="KW-0695">RNA-directed DNA polymerase</keyword>
<dbReference type="GO" id="GO:0004519">
    <property type="term" value="F:endonuclease activity"/>
    <property type="evidence" value="ECO:0007669"/>
    <property type="project" value="UniProtKB-KW"/>
</dbReference>
<dbReference type="SUPFAM" id="SSF53098">
    <property type="entry name" value="Ribonuclease H-like"/>
    <property type="match status" value="1"/>
</dbReference>
<evidence type="ECO:0000256" key="5">
    <source>
        <dbReference type="ARBA" id="ARBA00022801"/>
    </source>
</evidence>
<dbReference type="InterPro" id="IPR001584">
    <property type="entry name" value="Integrase_cat-core"/>
</dbReference>
<evidence type="ECO:0000259" key="7">
    <source>
        <dbReference type="PROSITE" id="PS50994"/>
    </source>
</evidence>
<keyword evidence="3" id="KW-0540">Nuclease</keyword>
<comment type="caution">
    <text evidence="9">The sequence shown here is derived from an EMBL/GenBank/DDBJ whole genome shotgun (WGS) entry which is preliminary data.</text>
</comment>
<dbReference type="GO" id="GO:0003964">
    <property type="term" value="F:RNA-directed DNA polymerase activity"/>
    <property type="evidence" value="ECO:0007669"/>
    <property type="project" value="UniProtKB-KW"/>
</dbReference>
<dbReference type="EMBL" id="SOZD01000005">
    <property type="protein sequence ID" value="TFF20511.1"/>
    <property type="molecule type" value="Genomic_DNA"/>
</dbReference>
<dbReference type="AlphaFoldDB" id="A0A4Y8RE71"/>
<reference evidence="9 10" key="1">
    <citation type="submission" date="2019-03" db="EMBL/GenBank/DDBJ databases">
        <title>Jiella endophytica sp. nov., a novel endophytic bacterium isolated from root of Ficus microcarpa Linn. f.</title>
        <authorList>
            <person name="Tuo L."/>
        </authorList>
    </citation>
    <scope>NUCLEOTIDE SEQUENCE [LARGE SCALE GENOMIC DNA]</scope>
    <source>
        <strain evidence="9 10">CBS5Q-3</strain>
    </source>
</reference>
<dbReference type="InterPro" id="IPR003314">
    <property type="entry name" value="Mu-type_HTH"/>
</dbReference>
<dbReference type="InterPro" id="IPR009061">
    <property type="entry name" value="DNA-bd_dom_put_sf"/>
</dbReference>
<dbReference type="RefSeq" id="WP_134763160.1">
    <property type="nucleotide sequence ID" value="NZ_SOZD01000005.1"/>
</dbReference>
<evidence type="ECO:0000259" key="8">
    <source>
        <dbReference type="PROSITE" id="PS51702"/>
    </source>
</evidence>
<dbReference type="GO" id="GO:0035613">
    <property type="term" value="F:RNA stem-loop binding"/>
    <property type="evidence" value="ECO:0007669"/>
    <property type="project" value="TreeGrafter"/>
</dbReference>
<dbReference type="Pfam" id="PF02316">
    <property type="entry name" value="HTH_Tnp_Mu_1"/>
    <property type="match status" value="1"/>
</dbReference>
<evidence type="ECO:0000256" key="1">
    <source>
        <dbReference type="ARBA" id="ARBA00022679"/>
    </source>
</evidence>
<dbReference type="InterPro" id="IPR036397">
    <property type="entry name" value="RNaseH_sf"/>
</dbReference>
<dbReference type="Proteomes" id="UP000298179">
    <property type="component" value="Unassembled WGS sequence"/>
</dbReference>
<gene>
    <name evidence="9" type="ORF">E3C22_16510</name>
</gene>
<keyword evidence="5" id="KW-0378">Hydrolase</keyword>
<keyword evidence="4" id="KW-0255">Endonuclease</keyword>
<dbReference type="GO" id="GO:0016787">
    <property type="term" value="F:hydrolase activity"/>
    <property type="evidence" value="ECO:0007669"/>
    <property type="project" value="UniProtKB-KW"/>
</dbReference>
<dbReference type="PANTHER" id="PTHR41694">
    <property type="entry name" value="ENDOGENOUS RETROVIRUS GROUP K MEMBER POL PROTEIN"/>
    <property type="match status" value="1"/>
</dbReference>
<evidence type="ECO:0000256" key="3">
    <source>
        <dbReference type="ARBA" id="ARBA00022722"/>
    </source>
</evidence>
<dbReference type="PROSITE" id="PS51702">
    <property type="entry name" value="HTH_MU"/>
    <property type="match status" value="1"/>
</dbReference>
<dbReference type="InterPro" id="IPR015378">
    <property type="entry name" value="Transposase-like_Mu_C"/>
</dbReference>
<dbReference type="GO" id="GO:0015074">
    <property type="term" value="P:DNA integration"/>
    <property type="evidence" value="ECO:0007669"/>
    <property type="project" value="InterPro"/>
</dbReference>
<feature type="domain" description="HTH Mu-type" evidence="8">
    <location>
        <begin position="3"/>
        <end position="74"/>
    </location>
</feature>
<evidence type="ECO:0000256" key="6">
    <source>
        <dbReference type="ARBA" id="ARBA00022918"/>
    </source>
</evidence>
<dbReference type="InterPro" id="IPR012337">
    <property type="entry name" value="RNaseH-like_sf"/>
</dbReference>
<dbReference type="GO" id="GO:0003677">
    <property type="term" value="F:DNA binding"/>
    <property type="evidence" value="ECO:0007669"/>
    <property type="project" value="InterPro"/>
</dbReference>
<evidence type="ECO:0000313" key="10">
    <source>
        <dbReference type="Proteomes" id="UP000298179"/>
    </source>
</evidence>
<keyword evidence="2" id="KW-0548">Nucleotidyltransferase</keyword>
<organism evidence="9 10">
    <name type="scientific">Jiella endophytica</name>
    <dbReference type="NCBI Taxonomy" id="2558362"/>
    <lineage>
        <taxon>Bacteria</taxon>
        <taxon>Pseudomonadati</taxon>
        <taxon>Pseudomonadota</taxon>
        <taxon>Alphaproteobacteria</taxon>
        <taxon>Hyphomicrobiales</taxon>
        <taxon>Aurantimonadaceae</taxon>
        <taxon>Jiella</taxon>
    </lineage>
</organism>
<dbReference type="SUPFAM" id="SSF46955">
    <property type="entry name" value="Putative DNA-binding domain"/>
    <property type="match status" value="1"/>
</dbReference>
<accession>A0A4Y8RE71</accession>
<evidence type="ECO:0000256" key="2">
    <source>
        <dbReference type="ARBA" id="ARBA00022695"/>
    </source>
</evidence>
<keyword evidence="10" id="KW-1185">Reference proteome</keyword>
<protein>
    <submittedName>
        <fullName evidence="9">Integrase</fullName>
    </submittedName>
</protein>
<dbReference type="OrthoDB" id="5287589at2"/>
<dbReference type="Pfam" id="PF00665">
    <property type="entry name" value="rve"/>
    <property type="match status" value="1"/>
</dbReference>
<dbReference type="Gene3D" id="3.30.420.10">
    <property type="entry name" value="Ribonuclease H-like superfamily/Ribonuclease H"/>
    <property type="match status" value="1"/>
</dbReference>
<dbReference type="PROSITE" id="PS50994">
    <property type="entry name" value="INTEGRASE"/>
    <property type="match status" value="1"/>
</dbReference>
<dbReference type="Pfam" id="PF09299">
    <property type="entry name" value="Mu-transpos_C"/>
    <property type="match status" value="1"/>
</dbReference>
<dbReference type="PANTHER" id="PTHR41694:SF3">
    <property type="entry name" value="RNA-DIRECTED DNA POLYMERASE-RELATED"/>
    <property type="match status" value="1"/>
</dbReference>
<evidence type="ECO:0000313" key="9">
    <source>
        <dbReference type="EMBL" id="TFF20511.1"/>
    </source>
</evidence>
<proteinExistence type="predicted"/>
<dbReference type="Gene3D" id="1.10.10.10">
    <property type="entry name" value="Winged helix-like DNA-binding domain superfamily/Winged helix DNA-binding domain"/>
    <property type="match status" value="1"/>
</dbReference>